<dbReference type="AlphaFoldDB" id="A0AAX6G8K8"/>
<comment type="caution">
    <text evidence="2">The sequence shown here is derived from an EMBL/GenBank/DDBJ whole genome shotgun (WGS) entry which is preliminary data.</text>
</comment>
<evidence type="ECO:0008006" key="4">
    <source>
        <dbReference type="Google" id="ProtNLM"/>
    </source>
</evidence>
<gene>
    <name evidence="2" type="ORF">M6B38_381435</name>
</gene>
<feature type="signal peptide" evidence="1">
    <location>
        <begin position="1"/>
        <end position="15"/>
    </location>
</feature>
<evidence type="ECO:0000313" key="3">
    <source>
        <dbReference type="Proteomes" id="UP001140949"/>
    </source>
</evidence>
<evidence type="ECO:0000256" key="1">
    <source>
        <dbReference type="SAM" id="SignalP"/>
    </source>
</evidence>
<accession>A0AAX6G8K8</accession>
<sequence>MNLVSLACFAAHCSASFCSLASASLLNPRICSRYSASILSNATFCSSLSALIFASISSTFSFLLQAFSDSSCNSTLFSLQAVSFLCDTQAWWPSCNSLQQSLSSDTNRPSTDVVATAPKPRLLSLPPPHVAGAAGIFVGDRVRATEGGLLEFESHGGSNGEAINNGAIRCSLTNFSAKFSSIRSYFPGSIEEGLTALLLSFDSLCCFSLNTSHHFPSLLAVRPGTSAAIFFHLFPCLAWRRITRRCSSSDSDPFLMPGLR</sequence>
<keyword evidence="3" id="KW-1185">Reference proteome</keyword>
<feature type="chain" id="PRO_5043533907" description="Secreted protein" evidence="1">
    <location>
        <begin position="16"/>
        <end position="260"/>
    </location>
</feature>
<name>A0AAX6G8K8_IRIPA</name>
<reference evidence="2" key="1">
    <citation type="journal article" date="2023" name="GigaByte">
        <title>Genome assembly of the bearded iris, Iris pallida Lam.</title>
        <authorList>
            <person name="Bruccoleri R.E."/>
            <person name="Oakeley E.J."/>
            <person name="Faust A.M.E."/>
            <person name="Altorfer M."/>
            <person name="Dessus-Babus S."/>
            <person name="Burckhardt D."/>
            <person name="Oertli M."/>
            <person name="Naumann U."/>
            <person name="Petersen F."/>
            <person name="Wong J."/>
        </authorList>
    </citation>
    <scope>NUCLEOTIDE SEQUENCE</scope>
    <source>
        <strain evidence="2">GSM-AAB239-AS_SAM_17_03QT</strain>
    </source>
</reference>
<protein>
    <recommendedName>
        <fullName evidence="4">Secreted protein</fullName>
    </recommendedName>
</protein>
<evidence type="ECO:0000313" key="2">
    <source>
        <dbReference type="EMBL" id="KAJ6824645.1"/>
    </source>
</evidence>
<proteinExistence type="predicted"/>
<reference evidence="2" key="2">
    <citation type="submission" date="2023-04" db="EMBL/GenBank/DDBJ databases">
        <authorList>
            <person name="Bruccoleri R.E."/>
            <person name="Oakeley E.J."/>
            <person name="Faust A.-M."/>
            <person name="Dessus-Babus S."/>
            <person name="Altorfer M."/>
            <person name="Burckhardt D."/>
            <person name="Oertli M."/>
            <person name="Naumann U."/>
            <person name="Petersen F."/>
            <person name="Wong J."/>
        </authorList>
    </citation>
    <scope>NUCLEOTIDE SEQUENCE</scope>
    <source>
        <strain evidence="2">GSM-AAB239-AS_SAM_17_03QT</strain>
        <tissue evidence="2">Leaf</tissue>
    </source>
</reference>
<dbReference type="EMBL" id="JANAVB010021972">
    <property type="protein sequence ID" value="KAJ6824645.1"/>
    <property type="molecule type" value="Genomic_DNA"/>
</dbReference>
<dbReference type="Proteomes" id="UP001140949">
    <property type="component" value="Unassembled WGS sequence"/>
</dbReference>
<keyword evidence="1" id="KW-0732">Signal</keyword>
<organism evidence="2 3">
    <name type="scientific">Iris pallida</name>
    <name type="common">Sweet iris</name>
    <dbReference type="NCBI Taxonomy" id="29817"/>
    <lineage>
        <taxon>Eukaryota</taxon>
        <taxon>Viridiplantae</taxon>
        <taxon>Streptophyta</taxon>
        <taxon>Embryophyta</taxon>
        <taxon>Tracheophyta</taxon>
        <taxon>Spermatophyta</taxon>
        <taxon>Magnoliopsida</taxon>
        <taxon>Liliopsida</taxon>
        <taxon>Asparagales</taxon>
        <taxon>Iridaceae</taxon>
        <taxon>Iridoideae</taxon>
        <taxon>Irideae</taxon>
        <taxon>Iris</taxon>
    </lineage>
</organism>